<evidence type="ECO:0000256" key="1">
    <source>
        <dbReference type="ARBA" id="ARBA00001933"/>
    </source>
</evidence>
<proteinExistence type="inferred from homology"/>
<dbReference type="InterPro" id="IPR022644">
    <property type="entry name" value="De-COase2_N"/>
</dbReference>
<dbReference type="Pfam" id="PF00278">
    <property type="entry name" value="Orn_DAP_Arg_deC"/>
    <property type="match status" value="1"/>
</dbReference>
<keyword evidence="2 5" id="KW-0210">Decarboxylase</keyword>
<organism evidence="10 11">
    <name type="scientific">Paracoccus maritimus</name>
    <dbReference type="NCBI Taxonomy" id="2933292"/>
    <lineage>
        <taxon>Bacteria</taxon>
        <taxon>Pseudomonadati</taxon>
        <taxon>Pseudomonadota</taxon>
        <taxon>Alphaproteobacteria</taxon>
        <taxon>Rhodobacterales</taxon>
        <taxon>Paracoccaceae</taxon>
        <taxon>Paracoccus</taxon>
    </lineage>
</organism>
<evidence type="ECO:0000256" key="2">
    <source>
        <dbReference type="ARBA" id="ARBA00022793"/>
    </source>
</evidence>
<dbReference type="InterPro" id="IPR002986">
    <property type="entry name" value="DAP_deCOOHase_LysA"/>
</dbReference>
<evidence type="ECO:0000256" key="6">
    <source>
        <dbReference type="NCBIfam" id="TIGR01048"/>
    </source>
</evidence>
<evidence type="ECO:0000256" key="7">
    <source>
        <dbReference type="RuleBase" id="RU003738"/>
    </source>
</evidence>
<dbReference type="PROSITE" id="PS00878">
    <property type="entry name" value="ODR_DC_2_1"/>
    <property type="match status" value="1"/>
</dbReference>
<dbReference type="SUPFAM" id="SSF51419">
    <property type="entry name" value="PLP-binding barrel"/>
    <property type="match status" value="1"/>
</dbReference>
<evidence type="ECO:0000256" key="5">
    <source>
        <dbReference type="HAMAP-Rule" id="MF_02120"/>
    </source>
</evidence>
<comment type="pathway">
    <text evidence="5 7">Amino-acid biosynthesis; L-lysine biosynthesis via DAP pathway; L-lysine from DL-2,6-diaminopimelate: step 1/1.</text>
</comment>
<dbReference type="InterPro" id="IPR022657">
    <property type="entry name" value="De-COase2_CS"/>
</dbReference>
<dbReference type="EMBL" id="JANAVZ010000001">
    <property type="protein sequence ID" value="MCT4331489.1"/>
    <property type="molecule type" value="Genomic_DNA"/>
</dbReference>
<comment type="caution">
    <text evidence="10">The sequence shown here is derived from an EMBL/GenBank/DDBJ whole genome shotgun (WGS) entry which is preliminary data.</text>
</comment>
<dbReference type="CDD" id="cd06828">
    <property type="entry name" value="PLPDE_III_DapDC"/>
    <property type="match status" value="1"/>
</dbReference>
<dbReference type="PRINTS" id="PR01179">
    <property type="entry name" value="ODADCRBXLASE"/>
</dbReference>
<feature type="binding site" evidence="5">
    <location>
        <position position="375"/>
    </location>
    <ligand>
        <name>substrate</name>
    </ligand>
</feature>
<dbReference type="GO" id="GO:0008836">
    <property type="term" value="F:diaminopimelate decarboxylase activity"/>
    <property type="evidence" value="ECO:0007669"/>
    <property type="project" value="UniProtKB-EC"/>
</dbReference>
<dbReference type="InterPro" id="IPR022643">
    <property type="entry name" value="De-COase2_C"/>
</dbReference>
<sequence length="421" mass="45193">MDHFNYHDGELHAEDVALSRIAAEVGTPVYVYSTATLTRHFGLFRQALDWTPHLVCFAVKANSNLAVLKLMGDMGAGMDVVSGGEYARARAAGVPGDRIVFSGVGKTIPEMRQAIEGGIRQFNIESEPEMRALSALAASMGVEVPVAIRVNPDVDAKTHEKIATGKSDNKFGIPIAKARAVYAEAAALPGLRVVGVDVHIGSQLTDLDPYRMAYAKVADLTRALRADGHDITRLDLGGGLGIPYRRDNNAPPLPLEYGQVIRDAVGDLGCEIEIEPGRNIVGNAGILLAQVIYLKEGEGRDFLIVDAAMNDLLRPAMYGAHHDIVPVSESAPGAEVRPFDVVGPVCESGDTFQKGTQLPALSAGDLVAFRSAGAYGAVMASEYNSRPLVPEVLVKDDHFAVIRARPTFEEMLSRDTIPEWL</sequence>
<dbReference type="Gene3D" id="3.20.20.10">
    <property type="entry name" value="Alanine racemase"/>
    <property type="match status" value="1"/>
</dbReference>
<feature type="modified residue" description="N6-(pyridoxal phosphate)lysine" evidence="5">
    <location>
        <position position="60"/>
    </location>
</feature>
<feature type="binding site" evidence="5">
    <location>
        <begin position="275"/>
        <end position="278"/>
    </location>
    <ligand>
        <name>pyridoxal 5'-phosphate</name>
        <dbReference type="ChEBI" id="CHEBI:597326"/>
    </ligand>
</feature>
<comment type="similarity">
    <text evidence="5">Belongs to the Orn/Lys/Arg decarboxylase class-II family. LysA subfamily.</text>
</comment>
<dbReference type="PANTHER" id="PTHR43727:SF2">
    <property type="entry name" value="GROUP IV DECARBOXYLASE"/>
    <property type="match status" value="1"/>
</dbReference>
<dbReference type="InterPro" id="IPR009006">
    <property type="entry name" value="Ala_racemase/Decarboxylase_C"/>
</dbReference>
<feature type="binding site" evidence="5">
    <location>
        <position position="278"/>
    </location>
    <ligand>
        <name>substrate</name>
    </ligand>
</feature>
<feature type="domain" description="Orn/DAP/Arg decarboxylase 2 N-terminal" evidence="9">
    <location>
        <begin position="36"/>
        <end position="281"/>
    </location>
</feature>
<dbReference type="InterPro" id="IPR000183">
    <property type="entry name" value="Orn/DAP/Arg_de-COase"/>
</dbReference>
<dbReference type="PANTHER" id="PTHR43727">
    <property type="entry name" value="DIAMINOPIMELATE DECARBOXYLASE"/>
    <property type="match status" value="1"/>
</dbReference>
<dbReference type="Proteomes" id="UP001320702">
    <property type="component" value="Unassembled WGS sequence"/>
</dbReference>
<evidence type="ECO:0000259" key="9">
    <source>
        <dbReference type="Pfam" id="PF02784"/>
    </source>
</evidence>
<evidence type="ECO:0000256" key="3">
    <source>
        <dbReference type="ARBA" id="ARBA00022898"/>
    </source>
</evidence>
<gene>
    <name evidence="5 10" type="primary">lysA</name>
    <name evidence="10" type="ORF">MU516_01245</name>
</gene>
<keyword evidence="5" id="KW-0028">Amino-acid biosynthesis</keyword>
<dbReference type="PRINTS" id="PR01181">
    <property type="entry name" value="DAPDCRBXLASE"/>
</dbReference>
<feature type="domain" description="Orn/DAP/Arg decarboxylase 2 C-terminal" evidence="8">
    <location>
        <begin position="30"/>
        <end position="373"/>
    </location>
</feature>
<dbReference type="Pfam" id="PF02784">
    <property type="entry name" value="Orn_Arg_deC_N"/>
    <property type="match status" value="1"/>
</dbReference>
<dbReference type="SUPFAM" id="SSF50621">
    <property type="entry name" value="Alanine racemase C-terminal domain-like"/>
    <property type="match status" value="1"/>
</dbReference>
<feature type="binding site" evidence="5">
    <location>
        <position position="239"/>
    </location>
    <ligand>
        <name>pyridoxal 5'-phosphate</name>
        <dbReference type="ChEBI" id="CHEBI:597326"/>
    </ligand>
</feature>
<comment type="subunit">
    <text evidence="5">Homodimer.</text>
</comment>
<dbReference type="Gene3D" id="2.40.37.10">
    <property type="entry name" value="Lyase, Ornithine Decarboxylase, Chain A, domain 1"/>
    <property type="match status" value="1"/>
</dbReference>
<evidence type="ECO:0000313" key="10">
    <source>
        <dbReference type="EMBL" id="MCT4331489.1"/>
    </source>
</evidence>
<protein>
    <recommendedName>
        <fullName evidence="5 6">Diaminopimelate decarboxylase</fullName>
        <shortName evidence="5">DAP decarboxylase</shortName>
        <shortName evidence="5">DAPDC</shortName>
        <ecNumber evidence="5 6">4.1.1.20</ecNumber>
    </recommendedName>
</protein>
<reference evidence="10 11" key="1">
    <citation type="submission" date="2022-04" db="EMBL/GenBank/DDBJ databases">
        <title>Paracoccus sp. YLB-12 draft genome sequence.</title>
        <authorList>
            <person name="Yu L."/>
        </authorList>
    </citation>
    <scope>NUCLEOTIDE SEQUENCE [LARGE SCALE GENOMIC DNA]</scope>
    <source>
        <strain evidence="10 11">YLB-12</strain>
    </source>
</reference>
<dbReference type="RefSeq" id="WP_260275393.1">
    <property type="nucleotide sequence ID" value="NZ_JANAVZ010000001.1"/>
</dbReference>
<evidence type="ECO:0000259" key="8">
    <source>
        <dbReference type="Pfam" id="PF00278"/>
    </source>
</evidence>
<feature type="binding site" evidence="5">
    <location>
        <position position="375"/>
    </location>
    <ligand>
        <name>pyridoxal 5'-phosphate</name>
        <dbReference type="ChEBI" id="CHEBI:597326"/>
    </ligand>
</feature>
<comment type="function">
    <text evidence="5">Specifically catalyzes the decarboxylation of meso-diaminopimelate (meso-DAP) to L-lysine.</text>
</comment>
<evidence type="ECO:0000313" key="11">
    <source>
        <dbReference type="Proteomes" id="UP001320702"/>
    </source>
</evidence>
<comment type="catalytic activity">
    <reaction evidence="5 7">
        <text>meso-2,6-diaminopimelate + H(+) = L-lysine + CO2</text>
        <dbReference type="Rhea" id="RHEA:15101"/>
        <dbReference type="ChEBI" id="CHEBI:15378"/>
        <dbReference type="ChEBI" id="CHEBI:16526"/>
        <dbReference type="ChEBI" id="CHEBI:32551"/>
        <dbReference type="ChEBI" id="CHEBI:57791"/>
        <dbReference type="EC" id="4.1.1.20"/>
    </reaction>
</comment>
<dbReference type="InterPro" id="IPR029066">
    <property type="entry name" value="PLP-binding_barrel"/>
</dbReference>
<dbReference type="PROSITE" id="PS00879">
    <property type="entry name" value="ODR_DC_2_2"/>
    <property type="match status" value="1"/>
</dbReference>
<dbReference type="EC" id="4.1.1.20" evidence="5 6"/>
<name>A0ABT2K6E6_9RHOB</name>
<keyword evidence="5 7" id="KW-0457">Lysine biosynthesis</keyword>
<comment type="cofactor">
    <cofactor evidence="1 5 7">
        <name>pyridoxal 5'-phosphate</name>
        <dbReference type="ChEBI" id="CHEBI:597326"/>
    </cofactor>
</comment>
<dbReference type="HAMAP" id="MF_02120">
    <property type="entry name" value="LysA"/>
    <property type="match status" value="1"/>
</dbReference>
<feature type="binding site" evidence="5">
    <location>
        <position position="347"/>
    </location>
    <ligand>
        <name>substrate</name>
    </ligand>
</feature>
<keyword evidence="11" id="KW-1185">Reference proteome</keyword>
<accession>A0ABT2K6E6</accession>
<dbReference type="NCBIfam" id="TIGR01048">
    <property type="entry name" value="lysA"/>
    <property type="match status" value="1"/>
</dbReference>
<keyword evidence="3 5" id="KW-0663">Pyridoxal phosphate</keyword>
<feature type="binding site" evidence="5">
    <location>
        <position position="314"/>
    </location>
    <ligand>
        <name>substrate</name>
    </ligand>
</feature>
<keyword evidence="4 5" id="KW-0456">Lyase</keyword>
<feature type="binding site" evidence="5">
    <location>
        <position position="318"/>
    </location>
    <ligand>
        <name>substrate</name>
    </ligand>
</feature>
<evidence type="ECO:0000256" key="4">
    <source>
        <dbReference type="ARBA" id="ARBA00023239"/>
    </source>
</evidence>
<dbReference type="InterPro" id="IPR022653">
    <property type="entry name" value="De-COase2_pyr-phos_BS"/>
</dbReference>